<evidence type="ECO:0000256" key="6">
    <source>
        <dbReference type="ARBA" id="ARBA00022679"/>
    </source>
</evidence>
<evidence type="ECO:0000256" key="7">
    <source>
        <dbReference type="ARBA" id="ARBA00022692"/>
    </source>
</evidence>
<dbReference type="GO" id="GO:0030245">
    <property type="term" value="P:cellulose catabolic process"/>
    <property type="evidence" value="ECO:0007669"/>
    <property type="project" value="UniProtKB-KW"/>
</dbReference>
<name>A0AAW1RXR0_9CHLO</name>
<evidence type="ECO:0000256" key="8">
    <source>
        <dbReference type="ARBA" id="ARBA00022989"/>
    </source>
</evidence>
<dbReference type="InterPro" id="IPR008928">
    <property type="entry name" value="6-hairpin_glycosidase_sf"/>
</dbReference>
<evidence type="ECO:0000256" key="2">
    <source>
        <dbReference type="ARBA" id="ARBA00004141"/>
    </source>
</evidence>
<dbReference type="Pfam" id="PF13641">
    <property type="entry name" value="Glyco_tranf_2_3"/>
    <property type="match status" value="1"/>
</dbReference>
<feature type="transmembrane region" description="Helical" evidence="14">
    <location>
        <begin position="577"/>
        <end position="600"/>
    </location>
</feature>
<keyword evidence="9" id="KW-0136">Cellulose degradation</keyword>
<dbReference type="PANTHER" id="PTHR43867">
    <property type="entry name" value="CELLULOSE SYNTHASE CATALYTIC SUBUNIT A [UDP-FORMING]"/>
    <property type="match status" value="1"/>
</dbReference>
<protein>
    <recommendedName>
        <fullName evidence="4">cellulase</fullName>
        <ecNumber evidence="4">3.2.1.4</ecNumber>
    </recommendedName>
</protein>
<comment type="similarity">
    <text evidence="3">Belongs to the glycosyl hydrolase 9 (cellulase E) family.</text>
</comment>
<keyword evidence="17" id="KW-1185">Reference proteome</keyword>
<organism evidence="16 17">
    <name type="scientific">Apatococcus lobatus</name>
    <dbReference type="NCBI Taxonomy" id="904363"/>
    <lineage>
        <taxon>Eukaryota</taxon>
        <taxon>Viridiplantae</taxon>
        <taxon>Chlorophyta</taxon>
        <taxon>core chlorophytes</taxon>
        <taxon>Trebouxiophyceae</taxon>
        <taxon>Chlorellales</taxon>
        <taxon>Chlorellaceae</taxon>
        <taxon>Apatococcus</taxon>
    </lineage>
</organism>
<evidence type="ECO:0000256" key="14">
    <source>
        <dbReference type="SAM" id="Phobius"/>
    </source>
</evidence>
<sequence>MPSGLSRRLSQPLTSRVRNGLQALRSLMNIVDEERRTSGMDHYDLPLDGDGEHAESDGAALLPRIQEEVVPVSEQRRRAALVPESRAPPFYTDLPAPDDTFSDDHPFSAPDGEQNAEHPELRPHRRTGSLHRMPSPFGEAANGKLRHRQSVAPVQTSEDDVQSSLEAAEEGGRSHEDPDNKIAQVRQGDPTEIQLSMKSEAKSRPFKQKNRINWLGAAAFLIYLGALGFYCYMRVRYTLDLGPYIVYGIVIFAVELLGATATITYGMNLVLRPVYEEIRQEDGRALCQYPYHVRVLVPCYQEPLSLVKRTIEAALDAELPKGVHRTIYLLDDGKDPKKRRWCSTMGAEVVYVSGRTRKQGEVNGKSGNLNNCLKQLYPEDYYIPQTELVAVFDADQMANKDFFIKTVPYFDAGSDVGMIVSPQAFHNTHPHSDIFNHSNIHFWEYAQPGYDTFGFVSCTGTNFLARSQALKDANWSPEYTLTEDYALGMEMKRRQWQGRYVCEYLAIGEAPEQVRNCFQQRSRWCKGHFQIVFSKHCPLIQSGLSLFHRLYYCTGVWSYVVGAISTPTLMVIPMLTIWAGVFPIVISWYAALALTVYYTAQTLVLGYVRKPGHAEALWFASVSNNILWWTYCKAFWRTVVSSFGSGLTFKTTLKGTTVRFVQTIVGDLWMPVTSMLLLFISLGFGIAKLVQLGTVVNAVTISVVWLVFAAIPPFLLTFYAIAGQGTALRYTCKGCFVIATIAPIIAVLLLWFVYPTVYTNTDVSDALGQSVRFLEAMRLGSLPDTNIPWRHNSPMTQEADPFNGFPDLSGGWMQGGNAGTLKLTMPIAFTTTMLAWSLLAFPTSFNKTTLMEAKSSVRWSTEYLTHSFHPEQDSDRSPLRIAYQVGNLTEDLNMWERPENIDVGRPVYSISTADGASDLAGQMSAAFAAAAIVFQQDDSGYSGLLRNRSITLYEAANRTKGSLANIDLRRNVSTTCISSRTGPFPANGTLSKKAPPNDTPVGCISNTTRYVAPTDQNVNRTDPKLAPVIDYNGTAEGYYNSISYYDDLMWSAVWLARLTGDESYATDVGLWDYQHRLKRPGETAEAGEDDLLITDYNHVYWAANILMANFTDSKDASGSTTGGYHQTIQDYMRTWICATGKGEGVIQTGSTGRAFNRFSPQLGTSINVAFLGLLYSQSPVNRHMKQDKKESISCWSQSQIRYVLGDNSYPRGSSLIVGWGNKPPQRVQNQAASCPGNSTLPCRGIPALFSGDPNPNVIQGALVTFIDFENTYVDDRTSNSSQVSIDNNAGLPGALAGFQQLPASSWNSCLQGFGELFGSRAACRAIF</sequence>
<dbReference type="Pfam" id="PF00759">
    <property type="entry name" value="Glyco_hydro_9"/>
    <property type="match status" value="2"/>
</dbReference>
<dbReference type="Proteomes" id="UP001438707">
    <property type="component" value="Unassembled WGS sequence"/>
</dbReference>
<feature type="compositionally biased region" description="Basic and acidic residues" evidence="13">
    <location>
        <begin position="170"/>
        <end position="180"/>
    </location>
</feature>
<feature type="transmembrane region" description="Helical" evidence="14">
    <location>
        <begin position="699"/>
        <end position="722"/>
    </location>
</feature>
<comment type="subcellular location">
    <subcellularLocation>
        <location evidence="2">Membrane</location>
        <topology evidence="2">Multi-pass membrane protein</topology>
    </subcellularLocation>
</comment>
<keyword evidence="7 14" id="KW-0812">Transmembrane</keyword>
<evidence type="ECO:0000313" key="17">
    <source>
        <dbReference type="Proteomes" id="UP001438707"/>
    </source>
</evidence>
<evidence type="ECO:0000256" key="11">
    <source>
        <dbReference type="ARBA" id="ARBA00023277"/>
    </source>
</evidence>
<keyword evidence="6" id="KW-0808">Transferase</keyword>
<dbReference type="InterPro" id="IPR050321">
    <property type="entry name" value="Glycosyltr_2/OpgH_subfam"/>
</dbReference>
<feature type="transmembrane region" description="Helical" evidence="14">
    <location>
        <begin position="668"/>
        <end position="687"/>
    </location>
</feature>
<evidence type="ECO:0000256" key="9">
    <source>
        <dbReference type="ARBA" id="ARBA00023001"/>
    </source>
</evidence>
<dbReference type="PANTHER" id="PTHR43867:SF2">
    <property type="entry name" value="CELLULOSE SYNTHASE CATALYTIC SUBUNIT A [UDP-FORMING]"/>
    <property type="match status" value="1"/>
</dbReference>
<evidence type="ECO:0000259" key="15">
    <source>
        <dbReference type="Pfam" id="PF00759"/>
    </source>
</evidence>
<keyword evidence="10 14" id="KW-0472">Membrane</keyword>
<gene>
    <name evidence="16" type="ORF">WJX74_007544</name>
</gene>
<evidence type="ECO:0000256" key="10">
    <source>
        <dbReference type="ARBA" id="ARBA00023136"/>
    </source>
</evidence>
<dbReference type="GO" id="GO:0016757">
    <property type="term" value="F:glycosyltransferase activity"/>
    <property type="evidence" value="ECO:0007669"/>
    <property type="project" value="UniProtKB-KW"/>
</dbReference>
<dbReference type="SUPFAM" id="SSF48208">
    <property type="entry name" value="Six-hairpin glycosidases"/>
    <property type="match status" value="1"/>
</dbReference>
<dbReference type="EMBL" id="JALJOS010000006">
    <property type="protein sequence ID" value="KAK9837911.1"/>
    <property type="molecule type" value="Genomic_DNA"/>
</dbReference>
<dbReference type="EC" id="3.2.1.4" evidence="4"/>
<dbReference type="SUPFAM" id="SSF53448">
    <property type="entry name" value="Nucleotide-diphospho-sugar transferases"/>
    <property type="match status" value="1"/>
</dbReference>
<dbReference type="GO" id="GO:0008810">
    <property type="term" value="F:cellulase activity"/>
    <property type="evidence" value="ECO:0007669"/>
    <property type="project" value="UniProtKB-EC"/>
</dbReference>
<keyword evidence="12" id="KW-0624">Polysaccharide degradation</keyword>
<feature type="domain" description="Glycoside hydrolase family 9" evidence="15">
    <location>
        <begin position="1034"/>
        <end position="1295"/>
    </location>
</feature>
<feature type="transmembrane region" description="Helical" evidence="14">
    <location>
        <begin position="244"/>
        <end position="271"/>
    </location>
</feature>
<dbReference type="GO" id="GO:0016020">
    <property type="term" value="C:membrane"/>
    <property type="evidence" value="ECO:0007669"/>
    <property type="project" value="UniProtKB-SubCell"/>
</dbReference>
<reference evidence="16 17" key="1">
    <citation type="journal article" date="2024" name="Nat. Commun.">
        <title>Phylogenomics reveals the evolutionary origins of lichenization in chlorophyte algae.</title>
        <authorList>
            <person name="Puginier C."/>
            <person name="Libourel C."/>
            <person name="Otte J."/>
            <person name="Skaloud P."/>
            <person name="Haon M."/>
            <person name="Grisel S."/>
            <person name="Petersen M."/>
            <person name="Berrin J.G."/>
            <person name="Delaux P.M."/>
            <person name="Dal Grande F."/>
            <person name="Keller J."/>
        </authorList>
    </citation>
    <scope>NUCLEOTIDE SEQUENCE [LARGE SCALE GENOMIC DNA]</scope>
    <source>
        <strain evidence="16 17">SAG 2145</strain>
    </source>
</reference>
<accession>A0AAW1RXR0</accession>
<evidence type="ECO:0000256" key="13">
    <source>
        <dbReference type="SAM" id="MobiDB-lite"/>
    </source>
</evidence>
<feature type="transmembrane region" description="Helical" evidence="14">
    <location>
        <begin position="550"/>
        <end position="571"/>
    </location>
</feature>
<evidence type="ECO:0000256" key="3">
    <source>
        <dbReference type="ARBA" id="ARBA00007072"/>
    </source>
</evidence>
<feature type="transmembrane region" description="Helical" evidence="14">
    <location>
        <begin position="734"/>
        <end position="754"/>
    </location>
</feature>
<evidence type="ECO:0000313" key="16">
    <source>
        <dbReference type="EMBL" id="KAK9837911.1"/>
    </source>
</evidence>
<comment type="caution">
    <text evidence="16">The sequence shown here is derived from an EMBL/GenBank/DDBJ whole genome shotgun (WGS) entry which is preliminary data.</text>
</comment>
<evidence type="ECO:0000256" key="12">
    <source>
        <dbReference type="ARBA" id="ARBA00023326"/>
    </source>
</evidence>
<proteinExistence type="inferred from homology"/>
<dbReference type="InterPro" id="IPR029044">
    <property type="entry name" value="Nucleotide-diphossugar_trans"/>
</dbReference>
<dbReference type="Gene3D" id="1.50.10.10">
    <property type="match status" value="2"/>
</dbReference>
<comment type="catalytic activity">
    <reaction evidence="1">
        <text>Endohydrolysis of (1-&gt;4)-beta-D-glucosidic linkages in cellulose, lichenin and cereal beta-D-glucans.</text>
        <dbReference type="EC" id="3.2.1.4"/>
    </reaction>
</comment>
<feature type="region of interest" description="Disordered" evidence="13">
    <location>
        <begin position="86"/>
        <end position="191"/>
    </location>
</feature>
<keyword evidence="11" id="KW-0119">Carbohydrate metabolism</keyword>
<dbReference type="InterPro" id="IPR012341">
    <property type="entry name" value="6hp_glycosidase-like_sf"/>
</dbReference>
<dbReference type="Gene3D" id="3.90.550.10">
    <property type="entry name" value="Spore Coat Polysaccharide Biosynthesis Protein SpsA, Chain A"/>
    <property type="match status" value="1"/>
</dbReference>
<feature type="domain" description="Glycoside hydrolase family 9" evidence="15">
    <location>
        <begin position="765"/>
        <end position="965"/>
    </location>
</feature>
<keyword evidence="8 14" id="KW-1133">Transmembrane helix</keyword>
<evidence type="ECO:0000256" key="4">
    <source>
        <dbReference type="ARBA" id="ARBA00012601"/>
    </source>
</evidence>
<dbReference type="InterPro" id="IPR001701">
    <property type="entry name" value="Glyco_hydro_9"/>
</dbReference>
<feature type="transmembrane region" description="Helical" evidence="14">
    <location>
        <begin position="212"/>
        <end position="232"/>
    </location>
</feature>
<keyword evidence="5" id="KW-0328">Glycosyltransferase</keyword>
<evidence type="ECO:0000256" key="1">
    <source>
        <dbReference type="ARBA" id="ARBA00000966"/>
    </source>
</evidence>
<evidence type="ECO:0000256" key="5">
    <source>
        <dbReference type="ARBA" id="ARBA00022676"/>
    </source>
</evidence>